<gene>
    <name evidence="1" type="ORF">OESDEN_14943</name>
</gene>
<dbReference type="AlphaFoldDB" id="A0A0B1SK73"/>
<dbReference type="Proteomes" id="UP000053660">
    <property type="component" value="Unassembled WGS sequence"/>
</dbReference>
<keyword evidence="2" id="KW-1185">Reference proteome</keyword>
<evidence type="ECO:0000313" key="2">
    <source>
        <dbReference type="Proteomes" id="UP000053660"/>
    </source>
</evidence>
<dbReference type="EMBL" id="KN564316">
    <property type="protein sequence ID" value="KHJ85334.1"/>
    <property type="molecule type" value="Genomic_DNA"/>
</dbReference>
<sequence>MEPQKVVLLDQCVSIKTPRDEGESQHIRLHMKDELELRLRSQDHSQLMQCLSSAAFPKKYVTIAPSTSMESSSSENDETQFYDEYPVLLVPSTLTTKRNLAEGNYSLRFCEDDVSLTHGNTEVQHFPYHDISWVAAGENSLGIAVENCGIYEFICDQPLLIIDHMR</sequence>
<dbReference type="OrthoDB" id="5798238at2759"/>
<proteinExistence type="predicted"/>
<organism evidence="1 2">
    <name type="scientific">Oesophagostomum dentatum</name>
    <name type="common">Nodular worm</name>
    <dbReference type="NCBI Taxonomy" id="61180"/>
    <lineage>
        <taxon>Eukaryota</taxon>
        <taxon>Metazoa</taxon>
        <taxon>Ecdysozoa</taxon>
        <taxon>Nematoda</taxon>
        <taxon>Chromadorea</taxon>
        <taxon>Rhabditida</taxon>
        <taxon>Rhabditina</taxon>
        <taxon>Rhabditomorpha</taxon>
        <taxon>Strongyloidea</taxon>
        <taxon>Strongylidae</taxon>
        <taxon>Oesophagostomum</taxon>
    </lineage>
</organism>
<protein>
    <submittedName>
        <fullName evidence="1">Uncharacterized protein</fullName>
    </submittedName>
</protein>
<reference evidence="1 2" key="1">
    <citation type="submission" date="2014-03" db="EMBL/GenBank/DDBJ databases">
        <title>Draft genome of the hookworm Oesophagostomum dentatum.</title>
        <authorList>
            <person name="Mitreva M."/>
        </authorList>
    </citation>
    <scope>NUCLEOTIDE SEQUENCE [LARGE SCALE GENOMIC DNA]</scope>
    <source>
        <strain evidence="1 2">OD-Hann</strain>
    </source>
</reference>
<evidence type="ECO:0000313" key="1">
    <source>
        <dbReference type="EMBL" id="KHJ85334.1"/>
    </source>
</evidence>
<accession>A0A0B1SK73</accession>
<name>A0A0B1SK73_OESDE</name>